<comment type="caution">
    <text evidence="2">The sequence shown here is derived from an EMBL/GenBank/DDBJ whole genome shotgun (WGS) entry which is preliminary data.</text>
</comment>
<protein>
    <recommendedName>
        <fullName evidence="4">Ribbon-helix-helix protein CopG domain-containing protein</fullName>
    </recommendedName>
</protein>
<evidence type="ECO:0000313" key="3">
    <source>
        <dbReference type="Proteomes" id="UP001500191"/>
    </source>
</evidence>
<proteinExistence type="predicted"/>
<dbReference type="SUPFAM" id="SSF47598">
    <property type="entry name" value="Ribbon-helix-helix"/>
    <property type="match status" value="1"/>
</dbReference>
<dbReference type="Gene3D" id="1.10.1220.10">
    <property type="entry name" value="Met repressor-like"/>
    <property type="match status" value="1"/>
</dbReference>
<evidence type="ECO:0008006" key="4">
    <source>
        <dbReference type="Google" id="ProtNLM"/>
    </source>
</evidence>
<evidence type="ECO:0000313" key="2">
    <source>
        <dbReference type="EMBL" id="GAA0524288.1"/>
    </source>
</evidence>
<dbReference type="InterPro" id="IPR010985">
    <property type="entry name" value="Ribbon_hlx_hlx"/>
</dbReference>
<dbReference type="EMBL" id="BAAADB010000037">
    <property type="protein sequence ID" value="GAA0524288.1"/>
    <property type="molecule type" value="Genomic_DNA"/>
</dbReference>
<dbReference type="InterPro" id="IPR013321">
    <property type="entry name" value="Arc_rbn_hlx_hlx"/>
</dbReference>
<evidence type="ECO:0000256" key="1">
    <source>
        <dbReference type="SAM" id="MobiDB-lite"/>
    </source>
</evidence>
<gene>
    <name evidence="2" type="ORF">GCM10008937_34610</name>
</gene>
<keyword evidence="3" id="KW-1185">Reference proteome</keyword>
<accession>A0ABN1CRE7</accession>
<reference evidence="2 3" key="1">
    <citation type="journal article" date="2019" name="Int. J. Syst. Evol. Microbiol.">
        <title>The Global Catalogue of Microorganisms (GCM) 10K type strain sequencing project: providing services to taxonomists for standard genome sequencing and annotation.</title>
        <authorList>
            <consortium name="The Broad Institute Genomics Platform"/>
            <consortium name="The Broad Institute Genome Sequencing Center for Infectious Disease"/>
            <person name="Wu L."/>
            <person name="Ma J."/>
        </authorList>
    </citation>
    <scope>NUCLEOTIDE SEQUENCE [LARGE SCALE GENOMIC DNA]</scope>
    <source>
        <strain evidence="2 3">JCM 14368</strain>
    </source>
</reference>
<feature type="compositionally biased region" description="Basic and acidic residues" evidence="1">
    <location>
        <begin position="1"/>
        <end position="11"/>
    </location>
</feature>
<dbReference type="Proteomes" id="UP001500191">
    <property type="component" value="Unassembled WGS sequence"/>
</dbReference>
<name>A0ABN1CRE7_9DEIO</name>
<organism evidence="2 3">
    <name type="scientific">Deinococcus depolymerans</name>
    <dbReference type="NCBI Taxonomy" id="392408"/>
    <lineage>
        <taxon>Bacteria</taxon>
        <taxon>Thermotogati</taxon>
        <taxon>Deinococcota</taxon>
        <taxon>Deinococci</taxon>
        <taxon>Deinococcales</taxon>
        <taxon>Deinococcaceae</taxon>
        <taxon>Deinococcus</taxon>
    </lineage>
</organism>
<feature type="region of interest" description="Disordered" evidence="1">
    <location>
        <begin position="1"/>
        <end position="101"/>
    </location>
</feature>
<sequence>MTSKKPTEKPAPKRKSTQGKSIESAIQARKEAQTAPDSPELVSAAAPAPQKAPRKASSTPAATTPAPLLIEVPQAPAASLSAPQPASHSVKDESPLESFNTRLPTALHRRVKLQALNEGRKIQEIVRDALQEYLERTEQTPR</sequence>
<feature type="compositionally biased region" description="Low complexity" evidence="1">
    <location>
        <begin position="43"/>
        <end position="88"/>
    </location>
</feature>
<dbReference type="RefSeq" id="WP_343761575.1">
    <property type="nucleotide sequence ID" value="NZ_BAAADB010000037.1"/>
</dbReference>